<evidence type="ECO:0000256" key="1">
    <source>
        <dbReference type="SAM" id="MobiDB-lite"/>
    </source>
</evidence>
<feature type="region of interest" description="Disordered" evidence="1">
    <location>
        <begin position="1"/>
        <end position="31"/>
    </location>
</feature>
<keyword evidence="4" id="KW-1185">Reference proteome</keyword>
<feature type="transmembrane region" description="Helical" evidence="2">
    <location>
        <begin position="70"/>
        <end position="91"/>
    </location>
</feature>
<reference evidence="3 4" key="1">
    <citation type="submission" date="2023-07" db="EMBL/GenBank/DDBJ databases">
        <title>Sorghum-associated microbial communities from plants grown in Nebraska, USA.</title>
        <authorList>
            <person name="Schachtman D."/>
        </authorList>
    </citation>
    <scope>NUCLEOTIDE SEQUENCE [LARGE SCALE GENOMIC DNA]</scope>
    <source>
        <strain evidence="3 4">BE167</strain>
    </source>
</reference>
<name>A0ABU1U9H2_9MICC</name>
<dbReference type="RefSeq" id="WP_310051484.1">
    <property type="nucleotide sequence ID" value="NZ_JAVDVQ010000003.1"/>
</dbReference>
<dbReference type="EMBL" id="JAVDVQ010000003">
    <property type="protein sequence ID" value="MDR7081828.1"/>
    <property type="molecule type" value="Genomic_DNA"/>
</dbReference>
<comment type="caution">
    <text evidence="3">The sequence shown here is derived from an EMBL/GenBank/DDBJ whole genome shotgun (WGS) entry which is preliminary data.</text>
</comment>
<feature type="transmembrane region" description="Helical" evidence="2">
    <location>
        <begin position="209"/>
        <end position="236"/>
    </location>
</feature>
<gene>
    <name evidence="3" type="ORF">J2X01_001109</name>
</gene>
<evidence type="ECO:0000313" key="3">
    <source>
        <dbReference type="EMBL" id="MDR7081828.1"/>
    </source>
</evidence>
<dbReference type="Proteomes" id="UP001252243">
    <property type="component" value="Unassembled WGS sequence"/>
</dbReference>
<keyword evidence="2" id="KW-0812">Transmembrane</keyword>
<sequence length="244" mass="26599">MSDAQGAPPQVRDKSGPETPPEVLPAGEHGDDDPWLPDWLVRRPLTAGWVWAGFWAVLIVADDFFDFAGWSWYVMVGMAALPTLLATIAVLQATPRRYLKPRKDSVLGHFFIRFLALTAAFLVWGVSVVMSASISTTIQSLVGASEREVTALGFNLLVAAVPLVVSVLWLAFIIRCAWFLRRLRGWRQVPAPGGLPRKFLRGRPRLRRVAVGLAHPGLLLVAGLGTSVLALLLGAVEVTLSVFT</sequence>
<keyword evidence="2" id="KW-0472">Membrane</keyword>
<feature type="transmembrane region" description="Helical" evidence="2">
    <location>
        <begin position="154"/>
        <end position="178"/>
    </location>
</feature>
<evidence type="ECO:0008006" key="5">
    <source>
        <dbReference type="Google" id="ProtNLM"/>
    </source>
</evidence>
<evidence type="ECO:0000313" key="4">
    <source>
        <dbReference type="Proteomes" id="UP001252243"/>
    </source>
</evidence>
<evidence type="ECO:0000256" key="2">
    <source>
        <dbReference type="SAM" id="Phobius"/>
    </source>
</evidence>
<organism evidence="3 4">
    <name type="scientific">Arthrobacter ginsengisoli</name>
    <dbReference type="NCBI Taxonomy" id="1356565"/>
    <lineage>
        <taxon>Bacteria</taxon>
        <taxon>Bacillati</taxon>
        <taxon>Actinomycetota</taxon>
        <taxon>Actinomycetes</taxon>
        <taxon>Micrococcales</taxon>
        <taxon>Micrococcaceae</taxon>
        <taxon>Arthrobacter</taxon>
    </lineage>
</organism>
<proteinExistence type="predicted"/>
<protein>
    <recommendedName>
        <fullName evidence="5">MFS transporter</fullName>
    </recommendedName>
</protein>
<accession>A0ABU1U9H2</accession>
<feature type="transmembrane region" description="Helical" evidence="2">
    <location>
        <begin position="111"/>
        <end position="134"/>
    </location>
</feature>
<keyword evidence="2" id="KW-1133">Transmembrane helix</keyword>